<sequence>MPSQGQAHRTLGRASGPRRALLRQLVTSLIEHDSITTTYARAKETQPLIEKLITHAKDGTVAGRKSIYGFVFNPALSMKKLYDELAVRYNDRTGGYTRLLHLEPRDRDAAPMAVLELLGGPKDLRLYLTAKAIAHAEVSGKTKLDRATALNMRKIEANMKDGKQLLREKVELMKRVYHSGRSSQDVLTDISENAKRRADDKAISKKIALRK</sequence>
<keyword evidence="6" id="KW-1185">Reference proteome</keyword>
<accession>A0A1E3QB25</accession>
<keyword evidence="3 4" id="KW-0687">Ribonucleoprotein</keyword>
<evidence type="ECO:0000313" key="5">
    <source>
        <dbReference type="EMBL" id="ODQ74903.1"/>
    </source>
</evidence>
<evidence type="ECO:0008006" key="7">
    <source>
        <dbReference type="Google" id="ProtNLM"/>
    </source>
</evidence>
<protein>
    <recommendedName>
        <fullName evidence="7">Ribosomal protein L17</fullName>
    </recommendedName>
</protein>
<evidence type="ECO:0000256" key="4">
    <source>
        <dbReference type="RuleBase" id="RU000660"/>
    </source>
</evidence>
<dbReference type="PANTHER" id="PTHR14413:SF16">
    <property type="entry name" value="LARGE RIBOSOMAL SUBUNIT PROTEIN BL17M"/>
    <property type="match status" value="1"/>
</dbReference>
<reference evidence="5 6" key="1">
    <citation type="journal article" date="2016" name="Proc. Natl. Acad. Sci. U.S.A.">
        <title>Comparative genomics of biotechnologically important yeasts.</title>
        <authorList>
            <person name="Riley R."/>
            <person name="Haridas S."/>
            <person name="Wolfe K.H."/>
            <person name="Lopes M.R."/>
            <person name="Hittinger C.T."/>
            <person name="Goeker M."/>
            <person name="Salamov A.A."/>
            <person name="Wisecaver J.H."/>
            <person name="Long T.M."/>
            <person name="Calvey C.H."/>
            <person name="Aerts A.L."/>
            <person name="Barry K.W."/>
            <person name="Choi C."/>
            <person name="Clum A."/>
            <person name="Coughlan A.Y."/>
            <person name="Deshpande S."/>
            <person name="Douglass A.P."/>
            <person name="Hanson S.J."/>
            <person name="Klenk H.-P."/>
            <person name="LaButti K.M."/>
            <person name="Lapidus A."/>
            <person name="Lindquist E.A."/>
            <person name="Lipzen A.M."/>
            <person name="Meier-Kolthoff J.P."/>
            <person name="Ohm R.A."/>
            <person name="Otillar R.P."/>
            <person name="Pangilinan J.L."/>
            <person name="Peng Y."/>
            <person name="Rokas A."/>
            <person name="Rosa C.A."/>
            <person name="Scheuner C."/>
            <person name="Sibirny A.A."/>
            <person name="Slot J.C."/>
            <person name="Stielow J.B."/>
            <person name="Sun H."/>
            <person name="Kurtzman C.P."/>
            <person name="Blackwell M."/>
            <person name="Grigoriev I.V."/>
            <person name="Jeffries T.W."/>
        </authorList>
    </citation>
    <scope>NUCLEOTIDE SEQUENCE [LARGE SCALE GENOMIC DNA]</scope>
    <source>
        <strain evidence="5 6">NRRL Y-11557</strain>
    </source>
</reference>
<keyword evidence="2 4" id="KW-0689">Ribosomal protein</keyword>
<comment type="similarity">
    <text evidence="1 4">Belongs to the bacterial ribosomal protein bL17 family.</text>
</comment>
<evidence type="ECO:0000256" key="3">
    <source>
        <dbReference type="ARBA" id="ARBA00023274"/>
    </source>
</evidence>
<dbReference type="GO" id="GO:0006412">
    <property type="term" value="P:translation"/>
    <property type="evidence" value="ECO:0007669"/>
    <property type="project" value="InterPro"/>
</dbReference>
<dbReference type="OrthoDB" id="275000at2759"/>
<gene>
    <name evidence="5" type="ORF">LIPSTDRAFT_1653</name>
</gene>
<dbReference type="GO" id="GO:0005762">
    <property type="term" value="C:mitochondrial large ribosomal subunit"/>
    <property type="evidence" value="ECO:0007669"/>
    <property type="project" value="TreeGrafter"/>
</dbReference>
<dbReference type="InterPro" id="IPR000456">
    <property type="entry name" value="Ribosomal_bL17"/>
</dbReference>
<organism evidence="5 6">
    <name type="scientific">Lipomyces starkeyi NRRL Y-11557</name>
    <dbReference type="NCBI Taxonomy" id="675824"/>
    <lineage>
        <taxon>Eukaryota</taxon>
        <taxon>Fungi</taxon>
        <taxon>Dikarya</taxon>
        <taxon>Ascomycota</taxon>
        <taxon>Saccharomycotina</taxon>
        <taxon>Lipomycetes</taxon>
        <taxon>Lipomycetales</taxon>
        <taxon>Lipomycetaceae</taxon>
        <taxon>Lipomyces</taxon>
    </lineage>
</organism>
<dbReference type="InterPro" id="IPR047859">
    <property type="entry name" value="Ribosomal_bL17_CS"/>
</dbReference>
<proteinExistence type="inferred from homology"/>
<dbReference type="SUPFAM" id="SSF64263">
    <property type="entry name" value="Prokaryotic ribosomal protein L17"/>
    <property type="match status" value="1"/>
</dbReference>
<dbReference type="PROSITE" id="PS01167">
    <property type="entry name" value="RIBOSOMAL_L17"/>
    <property type="match status" value="1"/>
</dbReference>
<dbReference type="PANTHER" id="PTHR14413">
    <property type="entry name" value="RIBOSOMAL PROTEIN L17"/>
    <property type="match status" value="1"/>
</dbReference>
<dbReference type="Proteomes" id="UP000094385">
    <property type="component" value="Unassembled WGS sequence"/>
</dbReference>
<evidence type="ECO:0000313" key="6">
    <source>
        <dbReference type="Proteomes" id="UP000094385"/>
    </source>
</evidence>
<evidence type="ECO:0000256" key="1">
    <source>
        <dbReference type="ARBA" id="ARBA00008777"/>
    </source>
</evidence>
<dbReference type="Gene3D" id="3.90.1030.10">
    <property type="entry name" value="Ribosomal protein L17"/>
    <property type="match status" value="1"/>
</dbReference>
<dbReference type="Pfam" id="PF01196">
    <property type="entry name" value="Ribosomal_L17"/>
    <property type="match status" value="1"/>
</dbReference>
<dbReference type="NCBIfam" id="TIGR00059">
    <property type="entry name" value="L17"/>
    <property type="match status" value="1"/>
</dbReference>
<dbReference type="InterPro" id="IPR036373">
    <property type="entry name" value="Ribosomal_bL17_sf"/>
</dbReference>
<dbReference type="EMBL" id="KV454291">
    <property type="protein sequence ID" value="ODQ74903.1"/>
    <property type="molecule type" value="Genomic_DNA"/>
</dbReference>
<dbReference type="AlphaFoldDB" id="A0A1E3QB25"/>
<evidence type="ECO:0000256" key="2">
    <source>
        <dbReference type="ARBA" id="ARBA00022980"/>
    </source>
</evidence>
<name>A0A1E3QB25_LIPST</name>
<dbReference type="STRING" id="675824.A0A1E3QB25"/>
<dbReference type="GO" id="GO:0003735">
    <property type="term" value="F:structural constituent of ribosome"/>
    <property type="evidence" value="ECO:0007669"/>
    <property type="project" value="InterPro"/>
</dbReference>